<evidence type="ECO:0000313" key="2">
    <source>
        <dbReference type="Proteomes" id="UP001500822"/>
    </source>
</evidence>
<sequence length="210" mass="21851">MLLRDNDGRPIGLRTPTTIVYSNWGSGDSNGYHLTQASESGSGHNGAVTFSQADLGNALAQCAAYAADLPWGSHDLLFALVPTAELRLQAPDLVGEGDDAPLSPVLQEVDDPSVDTATLLAGIGWPDAVVGTALLTEITVVAPDGGDDDGRRARLIGGALRTGARLALLDVQPDESDDPDSPNHLRTHPELAPELLDALAATFDEVPTEG</sequence>
<evidence type="ECO:0000313" key="1">
    <source>
        <dbReference type="EMBL" id="GAA4756534.1"/>
    </source>
</evidence>
<dbReference type="NCBIfam" id="NF040618">
    <property type="entry name" value="PPA1309_fam"/>
    <property type="match status" value="1"/>
</dbReference>
<dbReference type="Proteomes" id="UP001500822">
    <property type="component" value="Unassembled WGS sequence"/>
</dbReference>
<comment type="caution">
    <text evidence="1">The sequence shown here is derived from an EMBL/GenBank/DDBJ whole genome shotgun (WGS) entry which is preliminary data.</text>
</comment>
<dbReference type="InterPro" id="IPR047681">
    <property type="entry name" value="PPA1309-like"/>
</dbReference>
<organism evidence="1 2">
    <name type="scientific">Gordonia alkaliphila</name>
    <dbReference type="NCBI Taxonomy" id="1053547"/>
    <lineage>
        <taxon>Bacteria</taxon>
        <taxon>Bacillati</taxon>
        <taxon>Actinomycetota</taxon>
        <taxon>Actinomycetes</taxon>
        <taxon>Mycobacteriales</taxon>
        <taxon>Gordoniaceae</taxon>
        <taxon>Gordonia</taxon>
    </lineage>
</organism>
<reference evidence="2" key="1">
    <citation type="journal article" date="2019" name="Int. J. Syst. Evol. Microbiol.">
        <title>The Global Catalogue of Microorganisms (GCM) 10K type strain sequencing project: providing services to taxonomists for standard genome sequencing and annotation.</title>
        <authorList>
            <consortium name="The Broad Institute Genomics Platform"/>
            <consortium name="The Broad Institute Genome Sequencing Center for Infectious Disease"/>
            <person name="Wu L."/>
            <person name="Ma J."/>
        </authorList>
    </citation>
    <scope>NUCLEOTIDE SEQUENCE [LARGE SCALE GENOMIC DNA]</scope>
    <source>
        <strain evidence="2">JCM 18077</strain>
    </source>
</reference>
<name>A0ABP8ZHI6_9ACTN</name>
<accession>A0ABP8ZHI6</accession>
<keyword evidence="2" id="KW-1185">Reference proteome</keyword>
<protein>
    <submittedName>
        <fullName evidence="1">Uncharacterized protein</fullName>
    </submittedName>
</protein>
<dbReference type="EMBL" id="BAABIE010000016">
    <property type="protein sequence ID" value="GAA4756534.1"/>
    <property type="molecule type" value="Genomic_DNA"/>
</dbReference>
<proteinExistence type="predicted"/>
<gene>
    <name evidence="1" type="ORF">GCM10023217_30670</name>
</gene>